<keyword evidence="2" id="KW-1185">Reference proteome</keyword>
<dbReference type="OrthoDB" id="4930352at2"/>
<dbReference type="RefSeq" id="WP_074587049.1">
    <property type="nucleotide sequence ID" value="NZ_FNEI01000002.1"/>
</dbReference>
<proteinExistence type="predicted"/>
<name>A0A1G8KMN8_9MICC</name>
<dbReference type="AlphaFoldDB" id="A0A1G8KMN8"/>
<reference evidence="2" key="1">
    <citation type="submission" date="2016-10" db="EMBL/GenBank/DDBJ databases">
        <authorList>
            <person name="Varghese N."/>
            <person name="Submissions S."/>
        </authorList>
    </citation>
    <scope>NUCLEOTIDE SEQUENCE [LARGE SCALE GENOMIC DNA]</scope>
    <source>
        <strain evidence="2">CGMCC 1.10783</strain>
    </source>
</reference>
<organism evidence="1 2">
    <name type="scientific">Arthrobacter cupressi</name>
    <dbReference type="NCBI Taxonomy" id="1045773"/>
    <lineage>
        <taxon>Bacteria</taxon>
        <taxon>Bacillati</taxon>
        <taxon>Actinomycetota</taxon>
        <taxon>Actinomycetes</taxon>
        <taxon>Micrococcales</taxon>
        <taxon>Micrococcaceae</taxon>
        <taxon>Arthrobacter</taxon>
    </lineage>
</organism>
<gene>
    <name evidence="1" type="ORF">SAMN05216555_102303</name>
</gene>
<accession>A0A1G8KMN8</accession>
<evidence type="ECO:0000313" key="1">
    <source>
        <dbReference type="EMBL" id="SDI44662.1"/>
    </source>
</evidence>
<dbReference type="Proteomes" id="UP000182130">
    <property type="component" value="Unassembled WGS sequence"/>
</dbReference>
<evidence type="ECO:0000313" key="2">
    <source>
        <dbReference type="Proteomes" id="UP000182130"/>
    </source>
</evidence>
<sequence length="185" mass="18658">MNKILKQFFMLCAAFLLVFTAGVSAAQAASPHFKKGGEPVCTVSFSGSTATTTCRAVLAGLGNDDLLATVSVSGFAVYQCKNQGGNVAPGQNKVLIGPAVAPTLIDSDAIKNGNLTLNTNPAVLSAPGTVTAAQAGCPNSNWAGVNPVLTVTSISLVIEQPVGTVIFSCSKSDPNGLTSPVTLSC</sequence>
<dbReference type="EMBL" id="FNEI01000002">
    <property type="protein sequence ID" value="SDI44662.1"/>
    <property type="molecule type" value="Genomic_DNA"/>
</dbReference>
<protein>
    <submittedName>
        <fullName evidence="1">Uncharacterized protein</fullName>
    </submittedName>
</protein>